<accession>A0A2D0N105</accession>
<gene>
    <name evidence="2" type="ORF">CRP01_33200</name>
</gene>
<evidence type="ECO:0000313" key="2">
    <source>
        <dbReference type="EMBL" id="PHN02194.1"/>
    </source>
</evidence>
<keyword evidence="1" id="KW-1133">Transmembrane helix</keyword>
<evidence type="ECO:0008006" key="4">
    <source>
        <dbReference type="Google" id="ProtNLM"/>
    </source>
</evidence>
<feature type="transmembrane region" description="Helical" evidence="1">
    <location>
        <begin position="20"/>
        <end position="39"/>
    </location>
</feature>
<evidence type="ECO:0000256" key="1">
    <source>
        <dbReference type="SAM" id="Phobius"/>
    </source>
</evidence>
<dbReference type="Proteomes" id="UP000223913">
    <property type="component" value="Unassembled WGS sequence"/>
</dbReference>
<name>A0A2D0N105_FLAN2</name>
<comment type="caution">
    <text evidence="2">The sequence shown here is derived from an EMBL/GenBank/DDBJ whole genome shotgun (WGS) entry which is preliminary data.</text>
</comment>
<keyword evidence="1" id="KW-0472">Membrane</keyword>
<proteinExistence type="predicted"/>
<dbReference type="EMBL" id="PDUD01000043">
    <property type="protein sequence ID" value="PHN02194.1"/>
    <property type="molecule type" value="Genomic_DNA"/>
</dbReference>
<dbReference type="AlphaFoldDB" id="A0A2D0N105"/>
<evidence type="ECO:0000313" key="3">
    <source>
        <dbReference type="Proteomes" id="UP000223913"/>
    </source>
</evidence>
<keyword evidence="3" id="KW-1185">Reference proteome</keyword>
<sequence length="139" mass="15723">MSKAQSAKQKKAPPPTIVEWSVRGFSLLIIFSLIGYFLYGAFQAERKPEFLVEVKQDEIRQIGNRWVIPVDVSNKGTYDVHQLKIQARLKLPNGPEAYEAETSEVLLLGCDEKVSLEFSFAHDPLSHPFECQAVSYLLP</sequence>
<keyword evidence="1" id="KW-0812">Transmembrane</keyword>
<dbReference type="RefSeq" id="WP_099154385.1">
    <property type="nucleotide sequence ID" value="NZ_PDUD01000043.1"/>
</dbReference>
<protein>
    <recommendedName>
        <fullName evidence="4">TIGR02588 family protein</fullName>
    </recommendedName>
</protein>
<dbReference type="OrthoDB" id="893974at2"/>
<reference evidence="2 3" key="1">
    <citation type="submission" date="2017-10" db="EMBL/GenBank/DDBJ databases">
        <title>The draft genome sequence of Lewinella nigricans NBRC 102662.</title>
        <authorList>
            <person name="Wang K."/>
        </authorList>
    </citation>
    <scope>NUCLEOTIDE SEQUENCE [LARGE SCALE GENOMIC DNA]</scope>
    <source>
        <strain evidence="2 3">NBRC 102662</strain>
    </source>
</reference>
<organism evidence="2 3">
    <name type="scientific">Flavilitoribacter nigricans (strain ATCC 23147 / DSM 23189 / NBRC 102662 / NCIMB 1420 / SS-2)</name>
    <name type="common">Lewinella nigricans</name>
    <dbReference type="NCBI Taxonomy" id="1122177"/>
    <lineage>
        <taxon>Bacteria</taxon>
        <taxon>Pseudomonadati</taxon>
        <taxon>Bacteroidota</taxon>
        <taxon>Saprospiria</taxon>
        <taxon>Saprospirales</taxon>
        <taxon>Lewinellaceae</taxon>
        <taxon>Flavilitoribacter</taxon>
    </lineage>
</organism>